<feature type="chain" id="PRO_5004543727" description="C-X-C motif chemokine 16" evidence="15">
    <location>
        <begin position="27"/>
        <end position="259"/>
    </location>
</feature>
<evidence type="ECO:0000256" key="9">
    <source>
        <dbReference type="ARBA" id="ARBA00023136"/>
    </source>
</evidence>
<evidence type="ECO:0000259" key="16">
    <source>
        <dbReference type="Pfam" id="PF20902"/>
    </source>
</evidence>
<evidence type="ECO:0000256" key="12">
    <source>
        <dbReference type="ARBA" id="ARBA00032815"/>
    </source>
</evidence>
<evidence type="ECO:0000256" key="5">
    <source>
        <dbReference type="ARBA" id="ARBA00022514"/>
    </source>
</evidence>
<comment type="similarity">
    <text evidence="2">Belongs to the intercrine alpha (chemokine CxC) family.</text>
</comment>
<reference evidence="17 18" key="1">
    <citation type="journal article" date="2013" name="Nat. Commun.">
        <title>Genome analysis reveals insights into physiology and longevity of the Brandt's bat Myotis brandtii.</title>
        <authorList>
            <person name="Seim I."/>
            <person name="Fang X."/>
            <person name="Xiong Z."/>
            <person name="Lobanov A.V."/>
            <person name="Huang Z."/>
            <person name="Ma S."/>
            <person name="Feng Y."/>
            <person name="Turanov A.A."/>
            <person name="Zhu Y."/>
            <person name="Lenz T.L."/>
            <person name="Gerashchenko M.V."/>
            <person name="Fan D."/>
            <person name="Hee Yim S."/>
            <person name="Yao X."/>
            <person name="Jordan D."/>
            <person name="Xiong Y."/>
            <person name="Ma Y."/>
            <person name="Lyapunov A.N."/>
            <person name="Chen G."/>
            <person name="Kulakova O.I."/>
            <person name="Sun Y."/>
            <person name="Lee S.G."/>
            <person name="Bronson R.T."/>
            <person name="Moskalev A.A."/>
            <person name="Sunyaev S.R."/>
            <person name="Zhang G."/>
            <person name="Krogh A."/>
            <person name="Wang J."/>
            <person name="Gladyshev V.N."/>
        </authorList>
    </citation>
    <scope>NUCLEOTIDE SEQUENCE [LARGE SCALE GENOMIC DNA]</scope>
</reference>
<evidence type="ECO:0000313" key="17">
    <source>
        <dbReference type="EMBL" id="EPQ17855.1"/>
    </source>
</evidence>
<dbReference type="InterPro" id="IPR048585">
    <property type="entry name" value="CXCL16_dom"/>
</dbReference>
<evidence type="ECO:0000256" key="8">
    <source>
        <dbReference type="ARBA" id="ARBA00022989"/>
    </source>
</evidence>
<evidence type="ECO:0000313" key="18">
    <source>
        <dbReference type="Proteomes" id="UP000052978"/>
    </source>
</evidence>
<keyword evidence="6 14" id="KW-0812">Transmembrane</keyword>
<dbReference type="GO" id="GO:0016020">
    <property type="term" value="C:membrane"/>
    <property type="evidence" value="ECO:0007669"/>
    <property type="project" value="UniProtKB-SubCell"/>
</dbReference>
<evidence type="ECO:0000256" key="7">
    <source>
        <dbReference type="ARBA" id="ARBA00022729"/>
    </source>
</evidence>
<organism evidence="17 18">
    <name type="scientific">Myotis brandtii</name>
    <name type="common">Brandt's bat</name>
    <dbReference type="NCBI Taxonomy" id="109478"/>
    <lineage>
        <taxon>Eukaryota</taxon>
        <taxon>Metazoa</taxon>
        <taxon>Chordata</taxon>
        <taxon>Craniata</taxon>
        <taxon>Vertebrata</taxon>
        <taxon>Euteleostomi</taxon>
        <taxon>Mammalia</taxon>
        <taxon>Eutheria</taxon>
        <taxon>Laurasiatheria</taxon>
        <taxon>Chiroptera</taxon>
        <taxon>Yangochiroptera</taxon>
        <taxon>Vespertilionidae</taxon>
        <taxon>Myotis</taxon>
    </lineage>
</organism>
<proteinExistence type="inferred from homology"/>
<dbReference type="GO" id="GO:0010818">
    <property type="term" value="P:T cell chemotaxis"/>
    <property type="evidence" value="ECO:0007669"/>
    <property type="project" value="TreeGrafter"/>
</dbReference>
<gene>
    <name evidence="17" type="ORF">D623_10007462</name>
</gene>
<feature type="region of interest" description="Disordered" evidence="13">
    <location>
        <begin position="105"/>
        <end position="132"/>
    </location>
</feature>
<protein>
    <recommendedName>
        <fullName evidence="3">C-X-C motif chemokine 16</fullName>
    </recommendedName>
    <alternativeName>
        <fullName evidence="12">Transmembrane chemokine CXCL16</fullName>
    </alternativeName>
</protein>
<keyword evidence="7 15" id="KW-0732">Signal</keyword>
<feature type="transmembrane region" description="Helical" evidence="14">
    <location>
        <begin position="202"/>
        <end position="225"/>
    </location>
</feature>
<dbReference type="InterPro" id="IPR026296">
    <property type="entry name" value="CXCL16"/>
</dbReference>
<keyword evidence="9 14" id="KW-0472">Membrane</keyword>
<feature type="signal peptide" evidence="15">
    <location>
        <begin position="1"/>
        <end position="26"/>
    </location>
</feature>
<dbReference type="GO" id="GO:0034612">
    <property type="term" value="P:response to tumor necrosis factor"/>
    <property type="evidence" value="ECO:0007669"/>
    <property type="project" value="InterPro"/>
</dbReference>
<accession>S7NMZ2</accession>
<dbReference type="OrthoDB" id="9836360at2759"/>
<dbReference type="GO" id="GO:0030307">
    <property type="term" value="P:positive regulation of cell growth"/>
    <property type="evidence" value="ECO:0007669"/>
    <property type="project" value="InterPro"/>
</dbReference>
<dbReference type="GO" id="GO:0005615">
    <property type="term" value="C:extracellular space"/>
    <property type="evidence" value="ECO:0007669"/>
    <property type="project" value="UniProtKB-KW"/>
</dbReference>
<evidence type="ECO:0000256" key="10">
    <source>
        <dbReference type="ARBA" id="ARBA00023157"/>
    </source>
</evidence>
<evidence type="ECO:0000256" key="15">
    <source>
        <dbReference type="SAM" id="SignalP"/>
    </source>
</evidence>
<dbReference type="KEGG" id="myb:102262866"/>
<evidence type="ECO:0000256" key="1">
    <source>
        <dbReference type="ARBA" id="ARBA00004479"/>
    </source>
</evidence>
<keyword evidence="4" id="KW-0145">Chemotaxis</keyword>
<keyword evidence="18" id="KW-1185">Reference proteome</keyword>
<dbReference type="PANTHER" id="PTHR14385:SF0">
    <property type="entry name" value="C-X-C MOTIF CHEMOKINE 16"/>
    <property type="match status" value="1"/>
</dbReference>
<dbReference type="Proteomes" id="UP000052978">
    <property type="component" value="Unassembled WGS sequence"/>
</dbReference>
<sequence length="259" mass="28310">MRCGWGPLSLALRLLLLARLVVPGDGNEGSRAGSCHCDKRFPPGSPPMERIRKLLKDYDRCGGYVRFQLEFQRQSWSVCGGSKDWWVTELTSCFDRSECGHAYSGRVVQQEHSPPPSTQIPESTEGAPAVTDTPAQTYLPLTLQSTQQPTLPVGTLSLDTKLIHSHETTTSSVGHSVQAGPEAGVNQKQLDENVGPTAGSRVMVPVLSLLGIVFFLIGALFYVVCKRRSKQSLQYSPDLQLQYISVASYSNSWAKNGSL</sequence>
<dbReference type="GO" id="GO:0006898">
    <property type="term" value="P:receptor-mediated endocytosis"/>
    <property type="evidence" value="ECO:0007669"/>
    <property type="project" value="InterPro"/>
</dbReference>
<dbReference type="GO" id="GO:0034341">
    <property type="term" value="P:response to type II interferon"/>
    <property type="evidence" value="ECO:0007669"/>
    <property type="project" value="InterPro"/>
</dbReference>
<dbReference type="eggNOG" id="ENOG502T0B7">
    <property type="taxonomic scope" value="Eukaryota"/>
</dbReference>
<name>S7NMZ2_MYOBR</name>
<evidence type="ECO:0000256" key="4">
    <source>
        <dbReference type="ARBA" id="ARBA00022500"/>
    </source>
</evidence>
<dbReference type="GO" id="GO:0005044">
    <property type="term" value="F:scavenger receptor activity"/>
    <property type="evidence" value="ECO:0007669"/>
    <property type="project" value="InterPro"/>
</dbReference>
<dbReference type="GO" id="GO:0008009">
    <property type="term" value="F:chemokine activity"/>
    <property type="evidence" value="ECO:0007669"/>
    <property type="project" value="InterPro"/>
</dbReference>
<keyword evidence="11" id="KW-0325">Glycoprotein</keyword>
<evidence type="ECO:0000256" key="13">
    <source>
        <dbReference type="SAM" id="MobiDB-lite"/>
    </source>
</evidence>
<feature type="domain" description="C-X-C motif chemokine 16" evidence="16">
    <location>
        <begin position="24"/>
        <end position="115"/>
    </location>
</feature>
<evidence type="ECO:0000256" key="3">
    <source>
        <dbReference type="ARBA" id="ARBA00017995"/>
    </source>
</evidence>
<evidence type="ECO:0000256" key="6">
    <source>
        <dbReference type="ARBA" id="ARBA00022692"/>
    </source>
</evidence>
<evidence type="ECO:0000256" key="2">
    <source>
        <dbReference type="ARBA" id="ARBA00010665"/>
    </source>
</evidence>
<keyword evidence="10" id="KW-1015">Disulfide bond</keyword>
<dbReference type="Pfam" id="PF20902">
    <property type="entry name" value="CXCL16"/>
    <property type="match status" value="1"/>
</dbReference>
<dbReference type="EMBL" id="KE164426">
    <property type="protein sequence ID" value="EPQ17855.1"/>
    <property type="molecule type" value="Genomic_DNA"/>
</dbReference>
<keyword evidence="8 14" id="KW-1133">Transmembrane helix</keyword>
<evidence type="ECO:0000256" key="11">
    <source>
        <dbReference type="ARBA" id="ARBA00023180"/>
    </source>
</evidence>
<dbReference type="AlphaFoldDB" id="S7NMZ2"/>
<keyword evidence="5" id="KW-0202">Cytokine</keyword>
<comment type="subcellular location">
    <subcellularLocation>
        <location evidence="1">Membrane</location>
        <topology evidence="1">Single-pass type I membrane protein</topology>
    </subcellularLocation>
</comment>
<dbReference type="GO" id="GO:0005041">
    <property type="term" value="F:low-density lipoprotein particle receptor activity"/>
    <property type="evidence" value="ECO:0007669"/>
    <property type="project" value="InterPro"/>
</dbReference>
<evidence type="ECO:0000256" key="14">
    <source>
        <dbReference type="SAM" id="Phobius"/>
    </source>
</evidence>
<dbReference type="PANTHER" id="PTHR14385">
    <property type="entry name" value="CXC CHEMOKINE LIGAND"/>
    <property type="match status" value="1"/>
</dbReference>
<dbReference type="GO" id="GO:0030335">
    <property type="term" value="P:positive regulation of cell migration"/>
    <property type="evidence" value="ECO:0007669"/>
    <property type="project" value="InterPro"/>
</dbReference>